<protein>
    <submittedName>
        <fullName evidence="2">Uncharacterized protein</fullName>
    </submittedName>
</protein>
<organism evidence="2 3">
    <name type="scientific">Lolliginicoccus lacisalsi</name>
    <dbReference type="NCBI Taxonomy" id="2742202"/>
    <lineage>
        <taxon>Bacteria</taxon>
        <taxon>Bacillati</taxon>
        <taxon>Actinomycetota</taxon>
        <taxon>Actinomycetes</taxon>
        <taxon>Mycobacteriales</taxon>
        <taxon>Hoyosellaceae</taxon>
        <taxon>Lolliginicoccus</taxon>
    </lineage>
</organism>
<keyword evidence="1" id="KW-0812">Transmembrane</keyword>
<dbReference type="RefSeq" id="WP_192037616.1">
    <property type="nucleotide sequence ID" value="NZ_JACYWE010000001.1"/>
</dbReference>
<comment type="caution">
    <text evidence="2">The sequence shown here is derived from an EMBL/GenBank/DDBJ whole genome shotgun (WGS) entry which is preliminary data.</text>
</comment>
<accession>A0A927PK02</accession>
<keyword evidence="1" id="KW-0472">Membrane</keyword>
<proteinExistence type="predicted"/>
<evidence type="ECO:0000313" key="3">
    <source>
        <dbReference type="Proteomes" id="UP000642993"/>
    </source>
</evidence>
<evidence type="ECO:0000256" key="1">
    <source>
        <dbReference type="SAM" id="Phobius"/>
    </source>
</evidence>
<dbReference type="AlphaFoldDB" id="A0A927PK02"/>
<dbReference type="Proteomes" id="UP000642993">
    <property type="component" value="Unassembled WGS sequence"/>
</dbReference>
<keyword evidence="3" id="KW-1185">Reference proteome</keyword>
<keyword evidence="1" id="KW-1133">Transmembrane helix</keyword>
<reference evidence="2" key="1">
    <citation type="submission" date="2020-09" db="EMBL/GenBank/DDBJ databases">
        <title>Hoyosella lacisalsi sp. nov., a halotolerant actinobacterium isolated from soil of Lake Gudzhirganskoe.</title>
        <authorList>
            <person name="Yang Q."/>
            <person name="Guo P.Y."/>
            <person name="Liu S.W."/>
            <person name="Li F.N."/>
            <person name="Sun C.H."/>
        </authorList>
    </citation>
    <scope>NUCLEOTIDE SEQUENCE</scope>
    <source>
        <strain evidence="2">G463</strain>
    </source>
</reference>
<gene>
    <name evidence="2" type="ORF">HT102_01385</name>
</gene>
<sequence length="610" mass="64212">MPARADARVSAADLGFGEGISFFSDRDAAERTIPVPDGMRPEFLEARATIPPDAARAVIEVHHQDRMINRTEFTPAVLAESPVIRLPLAGVEVIDGSTTVELVSTAIPERLDCFTYWDRPTIALQDISVQFAGEESPPETISGFLPPVLDRAVLALPPDPTIAEIAAATELSLALAHRYQAQGTRVEIEELPARGAGTDLDNAFLARRFVLEEAPQSTIVLQNAPGRMPTLRMTGSGPGLETQARVLTSTIAEFLVAPAAQASGEIPHPLIAPEAMDFPALGLGAPRATAVGRVRLPLFLDQTRMGGPISSGTLRLLGTYTPLSAFQGGQITVTSGDAILDHWPMDESGSFDRNIELGGPSLDRYVPLTVTAEISGASLECGLEQPVTLAIDPRSSMSITRPDPIEPTFASLPQGLLPTTHAGLATFDLAHARRLISIATGLQSLSATPLSLRVGTIEKAMSTSGPRLVIGASDTGLPLRRSGTALIAAGPAGPEARIELVPAQRYGSLQVALDDGHLTLATDGDDEAIDGIVAWLESDPNRWFDLTGNVLAAVGDDEPRSLSIGLEERPGESDGLLGGNGLLLVLAGIGAATIGLLAALGLLVRRRSRR</sequence>
<feature type="transmembrane region" description="Helical" evidence="1">
    <location>
        <begin position="582"/>
        <end position="604"/>
    </location>
</feature>
<dbReference type="EMBL" id="JACYWE010000001">
    <property type="protein sequence ID" value="MBD8505143.1"/>
    <property type="molecule type" value="Genomic_DNA"/>
</dbReference>
<name>A0A927PK02_9ACTN</name>
<evidence type="ECO:0000313" key="2">
    <source>
        <dbReference type="EMBL" id="MBD8505143.1"/>
    </source>
</evidence>